<evidence type="ECO:0000313" key="1">
    <source>
        <dbReference type="EMBL" id="SFA72238.1"/>
    </source>
</evidence>
<dbReference type="Gene3D" id="1.10.287.210">
    <property type="match status" value="1"/>
</dbReference>
<organism evidence="1 2">
    <name type="scientific">Acetitomaculum ruminis DSM 5522</name>
    <dbReference type="NCBI Taxonomy" id="1120918"/>
    <lineage>
        <taxon>Bacteria</taxon>
        <taxon>Bacillati</taxon>
        <taxon>Bacillota</taxon>
        <taxon>Clostridia</taxon>
        <taxon>Lachnospirales</taxon>
        <taxon>Lachnospiraceae</taxon>
        <taxon>Acetitomaculum</taxon>
    </lineage>
</organism>
<dbReference type="EMBL" id="FOJY01000001">
    <property type="protein sequence ID" value="SFA72238.1"/>
    <property type="molecule type" value="Genomic_DNA"/>
</dbReference>
<name>A0A1I0V7I3_9FIRM</name>
<dbReference type="Proteomes" id="UP000198838">
    <property type="component" value="Unassembled WGS sequence"/>
</dbReference>
<proteinExistence type="predicted"/>
<keyword evidence="2" id="KW-1185">Reference proteome</keyword>
<dbReference type="AlphaFoldDB" id="A0A1I0V7I3"/>
<protein>
    <submittedName>
        <fullName evidence="1">Uncharacterized protein</fullName>
    </submittedName>
</protein>
<dbReference type="RefSeq" id="WP_092869910.1">
    <property type="nucleotide sequence ID" value="NZ_FOJY01000001.1"/>
</dbReference>
<evidence type="ECO:0000313" key="2">
    <source>
        <dbReference type="Proteomes" id="UP000198838"/>
    </source>
</evidence>
<gene>
    <name evidence="1" type="ORF">SAMN05216249_101202</name>
</gene>
<dbReference type="STRING" id="1120918.SAMN05216249_101202"/>
<dbReference type="OrthoDB" id="9784941at2"/>
<sequence length="216" mass="25618">MSKLSKKPDDFREALAGKKIPILTLDQKWHQLFPPDTKPDDIKELEDKVNSLLKRQGQLNVDIKDLKKSKSRIMQSIVANMDDVTTSDKVMAKKVEEQQKMILQINEAIRRNEDELLDIPYDLKEANTELMVCSMNYFYQQFYENQDDISKIDEWIDDFKSQLREKLIEKQAKTKNNRRMYSYMHDIFGPEIIAIFDLNYDETHENSKNQDDDEDE</sequence>
<reference evidence="1 2" key="1">
    <citation type="submission" date="2016-10" db="EMBL/GenBank/DDBJ databases">
        <authorList>
            <person name="de Groot N.N."/>
        </authorList>
    </citation>
    <scope>NUCLEOTIDE SEQUENCE [LARGE SCALE GENOMIC DNA]</scope>
    <source>
        <strain evidence="1 2">DSM 5522</strain>
    </source>
</reference>
<accession>A0A1I0V7I3</accession>